<evidence type="ECO:0000313" key="2">
    <source>
        <dbReference type="EMBL" id="KAK0655022.1"/>
    </source>
</evidence>
<sequence length="732" mass="76451">MANDGHQAPKPLGNSTKPAAFPAAEPNVAGANSIGDALAASVKAAAASFPALPLTTAADHSTAVAVSAAVSAAVVAAVSSALTAVFSASGPNARREADPLASDLHTADNHRDKNPARQIPHESSIGAGKRPARQFGNVEVFIKDNAEATQLLKAAEQESPSPNGKMNFFFAVDGSFNNGVGGYCVVWKRADLHEPDGVWIARAWKISKCVDSCQCELMGIVEALGTAADYVQRLGVNAQRGFIRVFSDSMPALNHVKRVQNGQPTPNGLWNSAVGNPILEELARTCQLLDERYSYRIELHWVPRNCSISHIWADKWAGEARSGVFPVGVGQPRSEATRRLDGKVFLPAGPSTKGQIPAGQSTKGQIPTGPSSKGQKRERESNAPEPPRKKAKVKKENIQEEPTRRSTRLAKPVPKDAVGQQKLVDGIPNLRGGLSVMPEPITKTRGTSSVEAFSDVTNPSTSSFGTSSNTFAPSPFAFGASSGTAGPSLFGFGASSGATPAPTFTFGASSASSQALSLQARPNTKANSSMALIGRSTWPTSATIPNLPSQSVPQLKPDMAYSSVSPAGNVQAVTSQNAVIMEEKPQVTATEVVMRPASNEAAIVSLEAPVKMEVDAAANGIPMTAKSTEPIATDAHPNVDECTSIAFQSTHHVLVAGTDASGAIEPKAREDARPVAKDVPMAATNPTLDLVAEVRPEAVTNVTAQQPKELPASSVVQAPLGLKGKVAMEPNP</sequence>
<gene>
    <name evidence="2" type="ORF">B0T16DRAFT_498379</name>
</gene>
<feature type="compositionally biased region" description="Polar residues" evidence="1">
    <location>
        <begin position="352"/>
        <end position="373"/>
    </location>
</feature>
<feature type="region of interest" description="Disordered" evidence="1">
    <location>
        <begin position="324"/>
        <end position="449"/>
    </location>
</feature>
<keyword evidence="3" id="KW-1185">Reference proteome</keyword>
<comment type="caution">
    <text evidence="2">The sequence shown here is derived from an EMBL/GenBank/DDBJ whole genome shotgun (WGS) entry which is preliminary data.</text>
</comment>
<name>A0AA39YLY3_9PEZI</name>
<dbReference type="Proteomes" id="UP001174936">
    <property type="component" value="Unassembled WGS sequence"/>
</dbReference>
<dbReference type="InterPro" id="IPR012337">
    <property type="entry name" value="RNaseH-like_sf"/>
</dbReference>
<evidence type="ECO:0000256" key="1">
    <source>
        <dbReference type="SAM" id="MobiDB-lite"/>
    </source>
</evidence>
<evidence type="ECO:0000313" key="3">
    <source>
        <dbReference type="Proteomes" id="UP001174936"/>
    </source>
</evidence>
<proteinExistence type="predicted"/>
<dbReference type="AlphaFoldDB" id="A0AA39YLY3"/>
<evidence type="ECO:0008006" key="4">
    <source>
        <dbReference type="Google" id="ProtNLM"/>
    </source>
</evidence>
<protein>
    <recommendedName>
        <fullName evidence="4">RNase H type-1 domain-containing protein</fullName>
    </recommendedName>
</protein>
<organism evidence="2 3">
    <name type="scientific">Cercophora newfieldiana</name>
    <dbReference type="NCBI Taxonomy" id="92897"/>
    <lineage>
        <taxon>Eukaryota</taxon>
        <taxon>Fungi</taxon>
        <taxon>Dikarya</taxon>
        <taxon>Ascomycota</taxon>
        <taxon>Pezizomycotina</taxon>
        <taxon>Sordariomycetes</taxon>
        <taxon>Sordariomycetidae</taxon>
        <taxon>Sordariales</taxon>
        <taxon>Lasiosphaeriaceae</taxon>
        <taxon>Cercophora</taxon>
    </lineage>
</organism>
<reference evidence="2" key="1">
    <citation type="submission" date="2023-06" db="EMBL/GenBank/DDBJ databases">
        <title>Genome-scale phylogeny and comparative genomics of the fungal order Sordariales.</title>
        <authorList>
            <consortium name="Lawrence Berkeley National Laboratory"/>
            <person name="Hensen N."/>
            <person name="Bonometti L."/>
            <person name="Westerberg I."/>
            <person name="Brannstrom I.O."/>
            <person name="Guillou S."/>
            <person name="Cros-Aarteil S."/>
            <person name="Calhoun S."/>
            <person name="Haridas S."/>
            <person name="Kuo A."/>
            <person name="Mondo S."/>
            <person name="Pangilinan J."/>
            <person name="Riley R."/>
            <person name="Labutti K."/>
            <person name="Andreopoulos B."/>
            <person name="Lipzen A."/>
            <person name="Chen C."/>
            <person name="Yanf M."/>
            <person name="Daum C."/>
            <person name="Ng V."/>
            <person name="Clum A."/>
            <person name="Steindorff A."/>
            <person name="Ohm R."/>
            <person name="Martin F."/>
            <person name="Silar P."/>
            <person name="Natvig D."/>
            <person name="Lalanne C."/>
            <person name="Gautier V."/>
            <person name="Ament-Velasquez S.L."/>
            <person name="Kruys A."/>
            <person name="Hutchinson M.I."/>
            <person name="Powell A.J."/>
            <person name="Barry K."/>
            <person name="Miller A.N."/>
            <person name="Grigoriev I.V."/>
            <person name="Debuchy R."/>
            <person name="Gladieux P."/>
            <person name="Thoren M.H."/>
            <person name="Johannesson H."/>
        </authorList>
    </citation>
    <scope>NUCLEOTIDE SEQUENCE</scope>
    <source>
        <strain evidence="2">SMH2532-1</strain>
    </source>
</reference>
<feature type="region of interest" description="Disordered" evidence="1">
    <location>
        <begin position="104"/>
        <end position="130"/>
    </location>
</feature>
<dbReference type="InterPro" id="IPR036397">
    <property type="entry name" value="RNaseH_sf"/>
</dbReference>
<dbReference type="SUPFAM" id="SSF53098">
    <property type="entry name" value="Ribonuclease H-like"/>
    <property type="match status" value="1"/>
</dbReference>
<dbReference type="EMBL" id="JAULSV010000001">
    <property type="protein sequence ID" value="KAK0655022.1"/>
    <property type="molecule type" value="Genomic_DNA"/>
</dbReference>
<dbReference type="GO" id="GO:0003676">
    <property type="term" value="F:nucleic acid binding"/>
    <property type="evidence" value="ECO:0007669"/>
    <property type="project" value="InterPro"/>
</dbReference>
<accession>A0AA39YLY3</accession>
<dbReference type="Gene3D" id="3.30.420.10">
    <property type="entry name" value="Ribonuclease H-like superfamily/Ribonuclease H"/>
    <property type="match status" value="1"/>
</dbReference>
<feature type="compositionally biased region" description="Basic and acidic residues" evidence="1">
    <location>
        <begin position="375"/>
        <end position="404"/>
    </location>
</feature>
<feature type="compositionally biased region" description="Basic and acidic residues" evidence="1">
    <location>
        <begin position="105"/>
        <end position="115"/>
    </location>
</feature>
<feature type="region of interest" description="Disordered" evidence="1">
    <location>
        <begin position="1"/>
        <end position="23"/>
    </location>
</feature>